<sequence>MSTALNHFSTDAKQQIQKFRISTSRSETIKFLPIMIDPKSYEIVIDEESKEELDEVTELSELGEALPDNKPRYILVAYPLTTKDGIKQTPLMLLYWIPATVVSQEYKMVYAGALEMVRNECGTTKLVEVTSGLEDDDAVEELKEQLEKK</sequence>
<keyword evidence="6" id="KW-1185">Reference proteome</keyword>
<dbReference type="STRING" id="1071380.I2GZS4"/>
<dbReference type="Proteomes" id="UP000002866">
    <property type="component" value="Chromosome 2"/>
</dbReference>
<evidence type="ECO:0000256" key="3">
    <source>
        <dbReference type="PIRNR" id="PIRNR001788"/>
    </source>
</evidence>
<dbReference type="PROSITE" id="PS51263">
    <property type="entry name" value="ADF_H"/>
    <property type="match status" value="1"/>
</dbReference>
<organism evidence="5 6">
    <name type="scientific">Henningerozyma blattae (strain ATCC 34711 / CBS 6284 / DSM 70876 / NBRC 10599 / NRRL Y-10934 / UCD 77-7)</name>
    <name type="common">Yeast</name>
    <name type="synonym">Tetrapisispora blattae</name>
    <dbReference type="NCBI Taxonomy" id="1071380"/>
    <lineage>
        <taxon>Eukaryota</taxon>
        <taxon>Fungi</taxon>
        <taxon>Dikarya</taxon>
        <taxon>Ascomycota</taxon>
        <taxon>Saccharomycotina</taxon>
        <taxon>Saccharomycetes</taxon>
        <taxon>Saccharomycetales</taxon>
        <taxon>Saccharomycetaceae</taxon>
        <taxon>Henningerozyma</taxon>
    </lineage>
</organism>
<dbReference type="PANTHER" id="PTHR11249:SF2">
    <property type="entry name" value="GLIA MATURATION FACTOR"/>
    <property type="match status" value="1"/>
</dbReference>
<feature type="domain" description="ADF-H" evidence="4">
    <location>
        <begin position="2"/>
        <end position="147"/>
    </location>
</feature>
<dbReference type="InParanoid" id="I2GZS4"/>
<dbReference type="GO" id="GO:0071846">
    <property type="term" value="P:actin filament debranching"/>
    <property type="evidence" value="ECO:0007669"/>
    <property type="project" value="EnsemblFungi"/>
</dbReference>
<keyword evidence="3" id="KW-0539">Nucleus</keyword>
<dbReference type="PIRSF" id="PIRSF001788">
    <property type="entry name" value="GMF-beta"/>
    <property type="match status" value="1"/>
</dbReference>
<dbReference type="GO" id="GO:0034316">
    <property type="term" value="P:negative regulation of Arp2/3 complex-mediated actin nucleation"/>
    <property type="evidence" value="ECO:0007669"/>
    <property type="project" value="EnsemblFungi"/>
</dbReference>
<dbReference type="OMA" id="NTHEIHQ"/>
<comment type="subcellular location">
    <subcellularLocation>
        <location evidence="3">Cytoplasm</location>
    </subcellularLocation>
    <subcellularLocation>
        <location evidence="3">Nucleus</location>
    </subcellularLocation>
</comment>
<dbReference type="InterPro" id="IPR002108">
    <property type="entry name" value="ADF-H"/>
</dbReference>
<dbReference type="OrthoDB" id="3919494at2759"/>
<protein>
    <recommendedName>
        <fullName evidence="4">ADF-H domain-containing protein</fullName>
    </recommendedName>
</protein>
<evidence type="ECO:0000256" key="1">
    <source>
        <dbReference type="ARBA" id="ARBA00010055"/>
    </source>
</evidence>
<evidence type="ECO:0000313" key="6">
    <source>
        <dbReference type="Proteomes" id="UP000002866"/>
    </source>
</evidence>
<dbReference type="FunCoup" id="I2GZS4">
    <property type="interactions" value="113"/>
</dbReference>
<dbReference type="EMBL" id="HE806317">
    <property type="protein sequence ID" value="CCH59626.1"/>
    <property type="molecule type" value="Genomic_DNA"/>
</dbReference>
<proteinExistence type="inferred from homology"/>
<dbReference type="GO" id="GO:0003779">
    <property type="term" value="F:actin binding"/>
    <property type="evidence" value="ECO:0007669"/>
    <property type="project" value="InterPro"/>
</dbReference>
<dbReference type="InterPro" id="IPR011171">
    <property type="entry name" value="GMF"/>
</dbReference>
<name>I2GZS4_HENB6</name>
<comment type="similarity">
    <text evidence="1 3">Belongs to the actin-binding proteins ADF family. GMF subfamily.</text>
</comment>
<dbReference type="GO" id="GO:0030479">
    <property type="term" value="C:actin cortical patch"/>
    <property type="evidence" value="ECO:0007669"/>
    <property type="project" value="EnsemblFungi"/>
</dbReference>
<gene>
    <name evidence="5" type="primary">TBLA0B08100</name>
    <name evidence="5" type="ORF">TBLA_0B08100</name>
</gene>
<dbReference type="PANTHER" id="PTHR11249">
    <property type="entry name" value="GLIAL FACTOR NATURATION FACTOR"/>
    <property type="match status" value="1"/>
</dbReference>
<keyword evidence="2 3" id="KW-0963">Cytoplasm</keyword>
<dbReference type="GO" id="GO:0005634">
    <property type="term" value="C:nucleus"/>
    <property type="evidence" value="ECO:0007669"/>
    <property type="project" value="UniProtKB-SubCell"/>
</dbReference>
<dbReference type="InterPro" id="IPR029006">
    <property type="entry name" value="ADF-H/Gelsolin-like_dom_sf"/>
</dbReference>
<dbReference type="HOGENOM" id="CLU_087056_0_0_1"/>
<evidence type="ECO:0000259" key="4">
    <source>
        <dbReference type="PROSITE" id="PS51263"/>
    </source>
</evidence>
<dbReference type="Gene3D" id="3.40.20.10">
    <property type="entry name" value="Severin"/>
    <property type="match status" value="1"/>
</dbReference>
<dbReference type="eggNOG" id="KOG1736">
    <property type="taxonomic scope" value="Eukaryota"/>
</dbReference>
<reference evidence="5 6" key="1">
    <citation type="journal article" date="2011" name="Proc. Natl. Acad. Sci. U.S.A.">
        <title>Evolutionary erosion of yeast sex chromosomes by mating-type switching accidents.</title>
        <authorList>
            <person name="Gordon J.L."/>
            <person name="Armisen D."/>
            <person name="Proux-Wera E."/>
            <person name="Oheigeartaigh S.S."/>
            <person name="Byrne K.P."/>
            <person name="Wolfe K.H."/>
        </authorList>
    </citation>
    <scope>NUCLEOTIDE SEQUENCE [LARGE SCALE GENOMIC DNA]</scope>
    <source>
        <strain evidence="6">ATCC 34711 / CBS 6284 / DSM 70876 / NBRC 10599 / NRRL Y-10934 / UCD 77-7</strain>
    </source>
</reference>
<accession>I2GZS4</accession>
<evidence type="ECO:0000256" key="2">
    <source>
        <dbReference type="ARBA" id="ARBA00022490"/>
    </source>
</evidence>
<dbReference type="AlphaFoldDB" id="I2GZS4"/>
<evidence type="ECO:0000313" key="5">
    <source>
        <dbReference type="EMBL" id="CCH59626.1"/>
    </source>
</evidence>
<dbReference type="GeneID" id="14494708"/>
<dbReference type="SMART" id="SM00102">
    <property type="entry name" value="ADF"/>
    <property type="match status" value="1"/>
</dbReference>
<dbReference type="Pfam" id="PF00241">
    <property type="entry name" value="Cofilin_ADF"/>
    <property type="match status" value="1"/>
</dbReference>
<dbReference type="GO" id="GO:0071933">
    <property type="term" value="F:Arp2/3 complex binding"/>
    <property type="evidence" value="ECO:0007669"/>
    <property type="project" value="EnsemblFungi"/>
</dbReference>
<dbReference type="SUPFAM" id="SSF55753">
    <property type="entry name" value="Actin depolymerizing proteins"/>
    <property type="match status" value="1"/>
</dbReference>
<dbReference type="KEGG" id="tbl:TBLA_0B08100"/>
<dbReference type="RefSeq" id="XP_004179145.1">
    <property type="nucleotide sequence ID" value="XM_004179097.1"/>
</dbReference>